<organism evidence="1 2">
    <name type="scientific">Pelagomonas calceolata</name>
    <dbReference type="NCBI Taxonomy" id="35677"/>
    <lineage>
        <taxon>Eukaryota</taxon>
        <taxon>Sar</taxon>
        <taxon>Stramenopiles</taxon>
        <taxon>Ochrophyta</taxon>
        <taxon>Pelagophyceae</taxon>
        <taxon>Pelagomonadales</taxon>
        <taxon>Pelagomonadaceae</taxon>
        <taxon>Pelagomonas</taxon>
    </lineage>
</organism>
<comment type="caution">
    <text evidence="1">The sequence shown here is derived from an EMBL/GenBank/DDBJ whole genome shotgun (WGS) entry which is preliminary data.</text>
</comment>
<proteinExistence type="predicted"/>
<evidence type="ECO:0000313" key="1">
    <source>
        <dbReference type="EMBL" id="CAH0364863.1"/>
    </source>
</evidence>
<dbReference type="Proteomes" id="UP000789595">
    <property type="component" value="Unassembled WGS sequence"/>
</dbReference>
<reference evidence="1" key="1">
    <citation type="submission" date="2021-11" db="EMBL/GenBank/DDBJ databases">
        <authorList>
            <consortium name="Genoscope - CEA"/>
            <person name="William W."/>
        </authorList>
    </citation>
    <scope>NUCLEOTIDE SEQUENCE</scope>
</reference>
<gene>
    <name evidence="1" type="ORF">PECAL_1P12480</name>
</gene>
<dbReference type="EMBL" id="CAKKNE010000001">
    <property type="protein sequence ID" value="CAH0364863.1"/>
    <property type="molecule type" value="Genomic_DNA"/>
</dbReference>
<sequence length="107" mass="11545">MASCIIARPASFASSLRLARVRAARGRSCTAALYAASAAAAPSAWSASCFACVFVRVSQPRKWSTHSYTRAWPWLQCDRGLSRMAQSTIVPNSLSRLAIQGIKPEVT</sequence>
<dbReference type="AlphaFoldDB" id="A0A8J2S594"/>
<keyword evidence="2" id="KW-1185">Reference proteome</keyword>
<evidence type="ECO:0000313" key="2">
    <source>
        <dbReference type="Proteomes" id="UP000789595"/>
    </source>
</evidence>
<protein>
    <submittedName>
        <fullName evidence="1">Uncharacterized protein</fullName>
    </submittedName>
</protein>
<accession>A0A8J2S594</accession>
<name>A0A8J2S594_9STRA</name>